<keyword evidence="3" id="KW-1185">Reference proteome</keyword>
<protein>
    <submittedName>
        <fullName evidence="2">Reverse transcriptase-like protein</fullName>
    </submittedName>
</protein>
<evidence type="ECO:0000259" key="1">
    <source>
        <dbReference type="PROSITE" id="PS50879"/>
    </source>
</evidence>
<reference evidence="2 3" key="1">
    <citation type="submission" date="2024-03" db="EMBL/GenBank/DDBJ databases">
        <title>Bacilli Hybrid Assemblies.</title>
        <authorList>
            <person name="Kovac J."/>
        </authorList>
    </citation>
    <scope>NUCLEOTIDE SEQUENCE [LARGE SCALE GENOMIC DNA]</scope>
    <source>
        <strain evidence="2 3">FSL R7-0666</strain>
    </source>
</reference>
<dbReference type="EMBL" id="JBCITK010000001">
    <property type="protein sequence ID" value="MEN0643714.1"/>
    <property type="molecule type" value="Genomic_DNA"/>
</dbReference>
<dbReference type="SUPFAM" id="SSF53098">
    <property type="entry name" value="Ribonuclease H-like"/>
    <property type="match status" value="1"/>
</dbReference>
<evidence type="ECO:0000313" key="3">
    <source>
        <dbReference type="Proteomes" id="UP001418796"/>
    </source>
</evidence>
<dbReference type="InterPro" id="IPR036397">
    <property type="entry name" value="RNaseH_sf"/>
</dbReference>
<proteinExistence type="predicted"/>
<evidence type="ECO:0000313" key="2">
    <source>
        <dbReference type="EMBL" id="MEN0643714.1"/>
    </source>
</evidence>
<dbReference type="PROSITE" id="PS50879">
    <property type="entry name" value="RNASE_H_1"/>
    <property type="match status" value="1"/>
</dbReference>
<dbReference type="NCBIfam" id="NF005822">
    <property type="entry name" value="PRK07708.1"/>
    <property type="match status" value="1"/>
</dbReference>
<organism evidence="2 3">
    <name type="scientific">Alkalicoccobacillus gibsonii</name>
    <dbReference type="NCBI Taxonomy" id="79881"/>
    <lineage>
        <taxon>Bacteria</taxon>
        <taxon>Bacillati</taxon>
        <taxon>Bacillota</taxon>
        <taxon>Bacilli</taxon>
        <taxon>Bacillales</taxon>
        <taxon>Bacillaceae</taxon>
        <taxon>Alkalicoccobacillus</taxon>
    </lineage>
</organism>
<accession>A0ABU9VIH5</accession>
<comment type="caution">
    <text evidence="2">The sequence shown here is derived from an EMBL/GenBank/DDBJ whole genome shotgun (WGS) entry which is preliminary data.</text>
</comment>
<feature type="domain" description="RNase H type-1" evidence="1">
    <location>
        <begin position="71"/>
        <end position="208"/>
    </location>
</feature>
<dbReference type="InterPro" id="IPR002156">
    <property type="entry name" value="RNaseH_domain"/>
</dbReference>
<sequence>MNLRLDWVYKHPKRTARHQMISDYMSVNEALLLEEDLIKTGRSVHCQFFDEDDTSWTRKELLTFLKKMETEPHQVKAYVDGGYHKETSEAGLGMAIYYEQNGQKWRFRVNERIDGIEDNNEGEYAALAYVFTMFEHLGIHHQSVTIYTDSKTLYHQMSGEWPCYEETLIRWADRIEAKAKHLGLKPTYSFIGRHLNKEADQLASQALEGIFIEGKKEQTKKR</sequence>
<dbReference type="Pfam" id="PF13456">
    <property type="entry name" value="RVT_3"/>
    <property type="match status" value="1"/>
</dbReference>
<dbReference type="CDD" id="cd09279">
    <property type="entry name" value="RNase_HI_like"/>
    <property type="match status" value="1"/>
</dbReference>
<name>A0ABU9VIH5_9BACI</name>
<dbReference type="Gene3D" id="3.30.420.10">
    <property type="entry name" value="Ribonuclease H-like superfamily/Ribonuclease H"/>
    <property type="match status" value="1"/>
</dbReference>
<dbReference type="InterPro" id="IPR012337">
    <property type="entry name" value="RNaseH-like_sf"/>
</dbReference>
<dbReference type="Proteomes" id="UP001418796">
    <property type="component" value="Unassembled WGS sequence"/>
</dbReference>
<dbReference type="RefSeq" id="WP_343130595.1">
    <property type="nucleotide sequence ID" value="NZ_JBCITK010000001.1"/>
</dbReference>
<gene>
    <name evidence="2" type="ORF">MKY91_11200</name>
</gene>